<sequence>MQRVTLDHKDQKHEHDNFSTCTVCGKPFAANEAVHGGFVAHWDCVTPGMHAFAKKLLDDVLESADKQ</sequence>
<evidence type="ECO:0000313" key="1">
    <source>
        <dbReference type="EMBL" id="ALH46270.1"/>
    </source>
</evidence>
<organism evidence="1 2">
    <name type="scientific">Pseudomonas phage POR1</name>
    <dbReference type="NCBI Taxonomy" id="1718594"/>
    <lineage>
        <taxon>Viruses</taxon>
        <taxon>Duplodnaviria</taxon>
        <taxon>Heunggongvirae</taxon>
        <taxon>Uroviricota</taxon>
        <taxon>Caudoviricetes</taxon>
        <taxon>Porunavirus</taxon>
        <taxon>Porunavirus POR1</taxon>
    </lineage>
</organism>
<accession>A0A0N9SJH9</accession>
<name>A0A0N9SJH9_9CAUD</name>
<dbReference type="Proteomes" id="UP000225954">
    <property type="component" value="Segment"/>
</dbReference>
<dbReference type="EMBL" id="KT716399">
    <property type="protein sequence ID" value="ALH46270.1"/>
    <property type="molecule type" value="Genomic_DNA"/>
</dbReference>
<proteinExistence type="predicted"/>
<protein>
    <submittedName>
        <fullName evidence="1">Uncharacterized protein</fullName>
    </submittedName>
</protein>
<keyword evidence="2" id="KW-1185">Reference proteome</keyword>
<gene>
    <name evidence="1" type="ORF">POR1_65</name>
</gene>
<reference evidence="1 2" key="1">
    <citation type="journal article" date="2016" name="Genome Announc.">
        <title>Genome Sequences of Pseudomonas oryzihabitans Phage POR1 and Pseudomonas aeruginosa Phage PAE1.</title>
        <authorList>
            <person name="Dyson Z.A."/>
            <person name="Seviour R.J."/>
            <person name="Tucci J."/>
            <person name="Petrovski S."/>
        </authorList>
    </citation>
    <scope>NUCLEOTIDE SEQUENCE [LARGE SCALE GENOMIC DNA]</scope>
</reference>
<evidence type="ECO:0000313" key="2">
    <source>
        <dbReference type="Proteomes" id="UP000225954"/>
    </source>
</evidence>